<reference evidence="2 3" key="1">
    <citation type="submission" date="2019-01" db="EMBL/GenBank/DDBJ databases">
        <title>Draft genome sequences of the type strains of six Macrococcus species.</title>
        <authorList>
            <person name="Mazhar S."/>
            <person name="Altermann E."/>
            <person name="Hill C."/>
            <person name="Mcauliffe O."/>
        </authorList>
    </citation>
    <scope>NUCLEOTIDE SEQUENCE [LARGE SCALE GENOMIC DNA]</scope>
    <source>
        <strain evidence="2 3">CCM4811</strain>
    </source>
</reference>
<feature type="compositionally biased region" description="Basic and acidic residues" evidence="1">
    <location>
        <begin position="22"/>
        <end position="36"/>
    </location>
</feature>
<gene>
    <name evidence="2" type="ORF">ERX27_02420</name>
</gene>
<sequence>MRKLSLVIMGTSMIMAACGNDSESKKEETASEKSSEESVTLKTEKPPTEAQTTENPVTEEVKKVNKTIDIMSEDLINEFTKDKGSGYQGIEPGLTYSQIKEMLGAYDGTAEMLGGLHVKFGDYAVVFDGVTEENQLSDHSKIKYVFISPDEDPRRE</sequence>
<evidence type="ECO:0000256" key="1">
    <source>
        <dbReference type="SAM" id="MobiDB-lite"/>
    </source>
</evidence>
<organism evidence="2 3">
    <name type="scientific">Macrococcus brunensis</name>
    <dbReference type="NCBI Taxonomy" id="198483"/>
    <lineage>
        <taxon>Bacteria</taxon>
        <taxon>Bacillati</taxon>
        <taxon>Bacillota</taxon>
        <taxon>Bacilli</taxon>
        <taxon>Bacillales</taxon>
        <taxon>Staphylococcaceae</taxon>
        <taxon>Macrococcus</taxon>
    </lineage>
</organism>
<name>A0A4R6BFK0_9STAP</name>
<proteinExistence type="predicted"/>
<accession>A0A4R6BFK0</accession>
<dbReference type="EMBL" id="SCWA01000003">
    <property type="protein sequence ID" value="TDL98651.1"/>
    <property type="molecule type" value="Genomic_DNA"/>
</dbReference>
<evidence type="ECO:0000313" key="3">
    <source>
        <dbReference type="Proteomes" id="UP000295310"/>
    </source>
</evidence>
<evidence type="ECO:0008006" key="4">
    <source>
        <dbReference type="Google" id="ProtNLM"/>
    </source>
</evidence>
<dbReference type="Proteomes" id="UP000295310">
    <property type="component" value="Unassembled WGS sequence"/>
</dbReference>
<dbReference type="PROSITE" id="PS51257">
    <property type="entry name" value="PROKAR_LIPOPROTEIN"/>
    <property type="match status" value="1"/>
</dbReference>
<feature type="region of interest" description="Disordered" evidence="1">
    <location>
        <begin position="18"/>
        <end position="59"/>
    </location>
</feature>
<comment type="caution">
    <text evidence="2">The sequence shown here is derived from an EMBL/GenBank/DDBJ whole genome shotgun (WGS) entry which is preliminary data.</text>
</comment>
<keyword evidence="3" id="KW-1185">Reference proteome</keyword>
<dbReference type="RefSeq" id="WP_133431244.1">
    <property type="nucleotide sequence ID" value="NZ_SCWA01000003.1"/>
</dbReference>
<protein>
    <recommendedName>
        <fullName evidence="4">Lipoprotein</fullName>
    </recommendedName>
</protein>
<evidence type="ECO:0000313" key="2">
    <source>
        <dbReference type="EMBL" id="TDL98651.1"/>
    </source>
</evidence>
<dbReference type="AlphaFoldDB" id="A0A4R6BFK0"/>